<name>A0A822Y1T9_NELNU</name>
<accession>A0A822Y1T9</accession>
<proteinExistence type="predicted"/>
<dbReference type="Proteomes" id="UP000607653">
    <property type="component" value="Unassembled WGS sequence"/>
</dbReference>
<gene>
    <name evidence="1" type="ORF">HUJ06_025081</name>
</gene>
<reference evidence="1 2" key="1">
    <citation type="journal article" date="2020" name="Mol. Biol. Evol.">
        <title>Distinct Expression and Methylation Patterns for Genes with Different Fates following a Single Whole-Genome Duplication in Flowering Plants.</title>
        <authorList>
            <person name="Shi T."/>
            <person name="Rahmani R.S."/>
            <person name="Gugger P.F."/>
            <person name="Wang M."/>
            <person name="Li H."/>
            <person name="Zhang Y."/>
            <person name="Li Z."/>
            <person name="Wang Q."/>
            <person name="Van de Peer Y."/>
            <person name="Marchal K."/>
            <person name="Chen J."/>
        </authorList>
    </citation>
    <scope>NUCLEOTIDE SEQUENCE [LARGE SCALE GENOMIC DNA]</scope>
    <source>
        <tissue evidence="1">Leaf</tissue>
    </source>
</reference>
<evidence type="ECO:0000313" key="1">
    <source>
        <dbReference type="EMBL" id="DAD23618.1"/>
    </source>
</evidence>
<comment type="caution">
    <text evidence="1">The sequence shown here is derived from an EMBL/GenBank/DDBJ whole genome shotgun (WGS) entry which is preliminary data.</text>
</comment>
<evidence type="ECO:0000313" key="2">
    <source>
        <dbReference type="Proteomes" id="UP000607653"/>
    </source>
</evidence>
<protein>
    <submittedName>
        <fullName evidence="1">Uncharacterized protein</fullName>
    </submittedName>
</protein>
<sequence length="122" mass="14443">MVIVMHLTLKSMKKNDASIFRRNPDNLDLFTADMYWSEVKNELEWYWSTTNSIFRITTKQLYSIQTNSFVSQLHVNNLIETLLNIIEETTLLYVHPSSKETKITLIYSQLTCFEVKNKLNFL</sequence>
<keyword evidence="2" id="KW-1185">Reference proteome</keyword>
<organism evidence="1 2">
    <name type="scientific">Nelumbo nucifera</name>
    <name type="common">Sacred lotus</name>
    <dbReference type="NCBI Taxonomy" id="4432"/>
    <lineage>
        <taxon>Eukaryota</taxon>
        <taxon>Viridiplantae</taxon>
        <taxon>Streptophyta</taxon>
        <taxon>Embryophyta</taxon>
        <taxon>Tracheophyta</taxon>
        <taxon>Spermatophyta</taxon>
        <taxon>Magnoliopsida</taxon>
        <taxon>Proteales</taxon>
        <taxon>Nelumbonaceae</taxon>
        <taxon>Nelumbo</taxon>
    </lineage>
</organism>
<dbReference type="EMBL" id="DUZY01000001">
    <property type="protein sequence ID" value="DAD23618.1"/>
    <property type="molecule type" value="Genomic_DNA"/>
</dbReference>
<dbReference type="AlphaFoldDB" id="A0A822Y1T9"/>